<evidence type="ECO:0000256" key="2">
    <source>
        <dbReference type="ARBA" id="ARBA00022963"/>
    </source>
</evidence>
<dbReference type="Pfam" id="PF19890">
    <property type="entry name" value="DUF6363"/>
    <property type="match status" value="1"/>
</dbReference>
<organism evidence="6 7">
    <name type="scientific">Vibrio nitrifigilis</name>
    <dbReference type="NCBI Taxonomy" id="2789781"/>
    <lineage>
        <taxon>Bacteria</taxon>
        <taxon>Pseudomonadati</taxon>
        <taxon>Pseudomonadota</taxon>
        <taxon>Gammaproteobacteria</taxon>
        <taxon>Vibrionales</taxon>
        <taxon>Vibrionaceae</taxon>
        <taxon>Vibrio</taxon>
    </lineage>
</organism>
<dbReference type="PANTHER" id="PTHR14226:SF25">
    <property type="entry name" value="PHOSPHOESTERASE"/>
    <property type="match status" value="1"/>
</dbReference>
<dbReference type="SUPFAM" id="SSF52151">
    <property type="entry name" value="FabD/lysophospholipase-like"/>
    <property type="match status" value="1"/>
</dbReference>
<keyword evidence="2 4" id="KW-0442">Lipid degradation</keyword>
<sequence length="399" mass="45340">MGRNSGTVSDTTVNIDEQRLSKFIGGKSALVAQGGGQRGIFTAGVFDAFLLSNFDPYNEYFGTSAGALNLCPFLCRQHGLSKSFICELTTDPSFFHFFSYIRRKQYLNLDWALDQILDYPYKLDVDMGRQVLGNQRKAFAAVTSTTSLNDHYFPMLHDNWREVLTATCAIPGLYPGFASVGGELYMDGGVSAAIPVQEAWRRSSRFITVVRTECVNDSLEQQLKRDVHHQEVTWFKDSLNNIQLQWQNKLQSWKNDWGSFLQEKQTRAQQANALDIMNGGRWFFGAGDIYRMGHLLGQKFDSGFADMLMVHYQTYSLTREFLQSPPDDVFIVQIAPQEPLKSGSLMSKKEDLLHDYRLGLQAGFRFIESYQRAVHIWSTRTIYEQLGIDEEPAPDTDSA</sequence>
<feature type="short sequence motif" description="GXSXG" evidence="4">
    <location>
        <begin position="62"/>
        <end position="66"/>
    </location>
</feature>
<feature type="active site" description="Nucleophile" evidence="4">
    <location>
        <position position="64"/>
    </location>
</feature>
<keyword evidence="7" id="KW-1185">Reference proteome</keyword>
<gene>
    <name evidence="6" type="ORF">I1A42_03440</name>
</gene>
<dbReference type="InterPro" id="IPR037483">
    <property type="entry name" value="YjjU-like"/>
</dbReference>
<evidence type="ECO:0000313" key="7">
    <source>
        <dbReference type="Proteomes" id="UP000597206"/>
    </source>
</evidence>
<evidence type="ECO:0000259" key="5">
    <source>
        <dbReference type="PROSITE" id="PS51635"/>
    </source>
</evidence>
<dbReference type="InterPro" id="IPR050301">
    <property type="entry name" value="NTE"/>
</dbReference>
<dbReference type="InterPro" id="IPR045943">
    <property type="entry name" value="DUF6363"/>
</dbReference>
<dbReference type="InterPro" id="IPR016035">
    <property type="entry name" value="Acyl_Trfase/lysoPLipase"/>
</dbReference>
<proteinExistence type="predicted"/>
<dbReference type="Pfam" id="PF01734">
    <property type="entry name" value="Patatin"/>
    <property type="match status" value="1"/>
</dbReference>
<dbReference type="Proteomes" id="UP000597206">
    <property type="component" value="Unassembled WGS sequence"/>
</dbReference>
<keyword evidence="3 4" id="KW-0443">Lipid metabolism</keyword>
<evidence type="ECO:0000256" key="3">
    <source>
        <dbReference type="ARBA" id="ARBA00023098"/>
    </source>
</evidence>
<feature type="short sequence motif" description="DGA/G" evidence="4">
    <location>
        <begin position="187"/>
        <end position="189"/>
    </location>
</feature>
<comment type="caution">
    <text evidence="6">The sequence shown here is derived from an EMBL/GenBank/DDBJ whole genome shotgun (WGS) entry which is preliminary data.</text>
</comment>
<feature type="active site" description="Proton acceptor" evidence="4">
    <location>
        <position position="187"/>
    </location>
</feature>
<evidence type="ECO:0000256" key="1">
    <source>
        <dbReference type="ARBA" id="ARBA00022801"/>
    </source>
</evidence>
<dbReference type="PANTHER" id="PTHR14226">
    <property type="entry name" value="NEUROPATHY TARGET ESTERASE/SWISS CHEESE D.MELANOGASTER"/>
    <property type="match status" value="1"/>
</dbReference>
<keyword evidence="1 4" id="KW-0378">Hydrolase</keyword>
<evidence type="ECO:0000313" key="6">
    <source>
        <dbReference type="EMBL" id="MBF8999623.1"/>
    </source>
</evidence>
<name>A0ABS0GB34_9VIBR</name>
<evidence type="ECO:0000256" key="4">
    <source>
        <dbReference type="PROSITE-ProRule" id="PRU01161"/>
    </source>
</evidence>
<protein>
    <submittedName>
        <fullName evidence="6">Patatin-like phospholipase family protein</fullName>
    </submittedName>
</protein>
<dbReference type="Gene3D" id="3.40.1090.10">
    <property type="entry name" value="Cytosolic phospholipase A2 catalytic domain"/>
    <property type="match status" value="2"/>
</dbReference>
<dbReference type="InterPro" id="IPR002641">
    <property type="entry name" value="PNPLA_dom"/>
</dbReference>
<accession>A0ABS0GB34</accession>
<dbReference type="CDD" id="cd07208">
    <property type="entry name" value="Pat_hypo_Ecoli_yjju_like"/>
    <property type="match status" value="1"/>
</dbReference>
<dbReference type="PROSITE" id="PS51635">
    <property type="entry name" value="PNPLA"/>
    <property type="match status" value="1"/>
</dbReference>
<dbReference type="EMBL" id="JADPMR010000001">
    <property type="protein sequence ID" value="MBF8999623.1"/>
    <property type="molecule type" value="Genomic_DNA"/>
</dbReference>
<dbReference type="RefSeq" id="WP_196122651.1">
    <property type="nucleotide sequence ID" value="NZ_JADPMR010000001.1"/>
</dbReference>
<reference evidence="6 7" key="1">
    <citation type="submission" date="2020-11" db="EMBL/GenBank/DDBJ databases">
        <title>Vibrio nitrifigilis sp. nov., a marine nitrogen-fixing bacterium isolated from the lagoon sediment of an islet inside an atoll.</title>
        <authorList>
            <person name="Wang L.-T."/>
            <person name="Shieh W.Y."/>
        </authorList>
    </citation>
    <scope>NUCLEOTIDE SEQUENCE [LARGE SCALE GENOMIC DNA]</scope>
    <source>
        <strain evidence="6 7">NFV-1</strain>
    </source>
</reference>
<feature type="domain" description="PNPLA" evidence="5">
    <location>
        <begin position="30"/>
        <end position="200"/>
    </location>
</feature>
<feature type="short sequence motif" description="GXGXXG" evidence="4">
    <location>
        <begin position="34"/>
        <end position="39"/>
    </location>
</feature>